<dbReference type="AlphaFoldDB" id="A0AAD3XQK0"/>
<dbReference type="EMBL" id="BSYO01000012">
    <property type="protein sequence ID" value="GMH13408.1"/>
    <property type="molecule type" value="Genomic_DNA"/>
</dbReference>
<reference evidence="1" key="1">
    <citation type="submission" date="2023-05" db="EMBL/GenBank/DDBJ databases">
        <title>Nepenthes gracilis genome sequencing.</title>
        <authorList>
            <person name="Fukushima K."/>
        </authorList>
    </citation>
    <scope>NUCLEOTIDE SEQUENCE</scope>
    <source>
        <strain evidence="1">SING2019-196</strain>
    </source>
</reference>
<keyword evidence="2" id="KW-1185">Reference proteome</keyword>
<evidence type="ECO:0000313" key="1">
    <source>
        <dbReference type="EMBL" id="GMH13408.1"/>
    </source>
</evidence>
<proteinExistence type="predicted"/>
<protein>
    <submittedName>
        <fullName evidence="1">Uncharacterized protein</fullName>
    </submittedName>
</protein>
<organism evidence="1 2">
    <name type="scientific">Nepenthes gracilis</name>
    <name type="common">Slender pitcher plant</name>
    <dbReference type="NCBI Taxonomy" id="150966"/>
    <lineage>
        <taxon>Eukaryota</taxon>
        <taxon>Viridiplantae</taxon>
        <taxon>Streptophyta</taxon>
        <taxon>Embryophyta</taxon>
        <taxon>Tracheophyta</taxon>
        <taxon>Spermatophyta</taxon>
        <taxon>Magnoliopsida</taxon>
        <taxon>eudicotyledons</taxon>
        <taxon>Gunneridae</taxon>
        <taxon>Pentapetalae</taxon>
        <taxon>Caryophyllales</taxon>
        <taxon>Nepenthaceae</taxon>
        <taxon>Nepenthes</taxon>
    </lineage>
</organism>
<evidence type="ECO:0000313" key="2">
    <source>
        <dbReference type="Proteomes" id="UP001279734"/>
    </source>
</evidence>
<sequence>MTLSSNIIKYGSNHLYCYHEYLRFPYMQTFSCVCVCVCLQNFYQSCCQIYLEDWTSGALNPESSSSVDNVSLFKRLMR</sequence>
<dbReference type="Proteomes" id="UP001279734">
    <property type="component" value="Unassembled WGS sequence"/>
</dbReference>
<accession>A0AAD3XQK0</accession>
<gene>
    <name evidence="1" type="ORF">Nepgr_015249</name>
</gene>
<comment type="caution">
    <text evidence="1">The sequence shown here is derived from an EMBL/GenBank/DDBJ whole genome shotgun (WGS) entry which is preliminary data.</text>
</comment>
<name>A0AAD3XQK0_NEPGR</name>